<gene>
    <name evidence="1" type="ordered locus">B488_00770</name>
</gene>
<reference evidence="1 2" key="1">
    <citation type="journal article" date="2012" name="Stand. Genomic Sci.">
        <title>Complete genome sequence of Liberibacter crescens BT-1.</title>
        <authorList>
            <person name="Leonard M.T."/>
            <person name="Fagen J.R."/>
            <person name="Davis-Richardson A.G."/>
            <person name="Davis M.J."/>
            <person name="Triplett E.W."/>
        </authorList>
    </citation>
    <scope>NUCLEOTIDE SEQUENCE [LARGE SCALE GENOMIC DNA]</scope>
    <source>
        <strain evidence="1 2">BT-1</strain>
    </source>
</reference>
<dbReference type="Proteomes" id="UP000010799">
    <property type="component" value="Chromosome"/>
</dbReference>
<dbReference type="STRING" id="1215343.B488_00770"/>
<proteinExistence type="predicted"/>
<keyword evidence="2" id="KW-1185">Reference proteome</keyword>
<name>L0ETC4_LIBCB</name>
<dbReference type="HOGENOM" id="CLU_3218186_0_0_5"/>
<organism evidence="1 2">
    <name type="scientific">Liberibacter crescens (strain BT-1)</name>
    <dbReference type="NCBI Taxonomy" id="1215343"/>
    <lineage>
        <taxon>Bacteria</taxon>
        <taxon>Pseudomonadati</taxon>
        <taxon>Pseudomonadota</taxon>
        <taxon>Alphaproteobacteria</taxon>
        <taxon>Hyphomicrobiales</taxon>
        <taxon>Rhizobiaceae</taxon>
        <taxon>Liberibacter</taxon>
    </lineage>
</organism>
<dbReference type="AlphaFoldDB" id="L0ETC4"/>
<dbReference type="EMBL" id="CP003789">
    <property type="protein sequence ID" value="AGA64070.1"/>
    <property type="molecule type" value="Genomic_DNA"/>
</dbReference>
<evidence type="ECO:0000313" key="2">
    <source>
        <dbReference type="Proteomes" id="UP000010799"/>
    </source>
</evidence>
<accession>L0ETC4</accession>
<dbReference type="KEGG" id="lcc:B488_00770"/>
<evidence type="ECO:0000313" key="1">
    <source>
        <dbReference type="EMBL" id="AGA64070.1"/>
    </source>
</evidence>
<protein>
    <submittedName>
        <fullName evidence="1">Uncharacterized protein</fullName>
    </submittedName>
</protein>
<sequence>MNSEYLSGGDTAFFKNGNMLVIPLLVENDFILKYLVHFYHHLRY</sequence>
<dbReference type="PATRIC" id="fig|1215343.11.peg.82"/>